<dbReference type="Gene3D" id="3.30.479.30">
    <property type="entry name" value="Band 7 domain"/>
    <property type="match status" value="1"/>
</dbReference>
<dbReference type="CDD" id="cd03401">
    <property type="entry name" value="SPFH_prohibitin"/>
    <property type="match status" value="1"/>
</dbReference>
<dbReference type="GO" id="GO:0016020">
    <property type="term" value="C:membrane"/>
    <property type="evidence" value="ECO:0007669"/>
    <property type="project" value="InterPro"/>
</dbReference>
<dbReference type="SUPFAM" id="SSF117892">
    <property type="entry name" value="Band 7/SPFH domain"/>
    <property type="match status" value="1"/>
</dbReference>
<dbReference type="InterPro" id="IPR036013">
    <property type="entry name" value="Band_7/SPFH_dom_sf"/>
</dbReference>
<comment type="caution">
    <text evidence="2">The sequence shown here is derived from an EMBL/GenBank/DDBJ whole genome shotgun (WGS) entry which is preliminary data.</text>
</comment>
<reference evidence="2 3" key="1">
    <citation type="submission" date="2017-09" db="EMBL/GenBank/DDBJ databases">
        <title>Depth-based differentiation of microbial function through sediment-hosted aquifers and enrichment of novel symbionts in the deep terrestrial subsurface.</title>
        <authorList>
            <person name="Probst A.J."/>
            <person name="Ladd B."/>
            <person name="Jarett J.K."/>
            <person name="Geller-Mcgrath D.E."/>
            <person name="Sieber C.M."/>
            <person name="Emerson J.B."/>
            <person name="Anantharaman K."/>
            <person name="Thomas B.C."/>
            <person name="Malmstrom R."/>
            <person name="Stieglmeier M."/>
            <person name="Klingl A."/>
            <person name="Woyke T."/>
            <person name="Ryan C.M."/>
            <person name="Banfield J.F."/>
        </authorList>
    </citation>
    <scope>NUCLEOTIDE SEQUENCE [LARGE SCALE GENOMIC DNA]</scope>
    <source>
        <strain evidence="2">CG23_combo_of_CG06-09_8_20_14_all_34_8</strain>
    </source>
</reference>
<dbReference type="EMBL" id="PCSR01000038">
    <property type="protein sequence ID" value="PIP53295.1"/>
    <property type="molecule type" value="Genomic_DNA"/>
</dbReference>
<dbReference type="Proteomes" id="UP000229459">
    <property type="component" value="Unassembled WGS sequence"/>
</dbReference>
<dbReference type="PANTHER" id="PTHR23222:SF0">
    <property type="entry name" value="PROHIBITIN 1"/>
    <property type="match status" value="1"/>
</dbReference>
<name>A0A2H0B6L2_9BACT</name>
<dbReference type="AlphaFoldDB" id="A0A2H0B6L2"/>
<evidence type="ECO:0000313" key="2">
    <source>
        <dbReference type="EMBL" id="PIP53295.1"/>
    </source>
</evidence>
<evidence type="ECO:0000259" key="1">
    <source>
        <dbReference type="Pfam" id="PF01145"/>
    </source>
</evidence>
<organism evidence="2 3">
    <name type="scientific">Candidatus Beckwithbacteria bacterium CG23_combo_of_CG06-09_8_20_14_all_34_8</name>
    <dbReference type="NCBI Taxonomy" id="1974497"/>
    <lineage>
        <taxon>Bacteria</taxon>
        <taxon>Candidatus Beckwithiibacteriota</taxon>
    </lineage>
</organism>
<proteinExistence type="predicted"/>
<sequence>MCYNRHLLFIFSANYNEAYMEFDKLVVSFLVDEVVGGFFISVPPGHIACLYDRGRGVLNKTWGPGLHLKIPFWQIAKLFNAQILEYNISRNFHDVTKEALGSKPLIATTKDGSDVEIEGSILFKINRQQAPQIWENIGENFISKVVRPVSNSKILSVLSEVTFDQLKTYRGQVEKKVKEELHESFKDKGLICEGFLLSEFHKHLQSNEVPQTQISQPVVTGA</sequence>
<evidence type="ECO:0000313" key="3">
    <source>
        <dbReference type="Proteomes" id="UP000229459"/>
    </source>
</evidence>
<accession>A0A2H0B6L2</accession>
<dbReference type="Pfam" id="PF01145">
    <property type="entry name" value="Band_7"/>
    <property type="match status" value="1"/>
</dbReference>
<gene>
    <name evidence="2" type="ORF">COX08_01765</name>
</gene>
<protein>
    <recommendedName>
        <fullName evidence="1">Band 7 domain-containing protein</fullName>
    </recommendedName>
</protein>
<feature type="domain" description="Band 7" evidence="1">
    <location>
        <begin position="41"/>
        <end position="199"/>
    </location>
</feature>
<dbReference type="InterPro" id="IPR001107">
    <property type="entry name" value="Band_7"/>
</dbReference>
<dbReference type="InterPro" id="IPR000163">
    <property type="entry name" value="Prohibitin"/>
</dbReference>
<dbReference type="PANTHER" id="PTHR23222">
    <property type="entry name" value="PROHIBITIN"/>
    <property type="match status" value="1"/>
</dbReference>